<dbReference type="Gene3D" id="1.10.510.10">
    <property type="entry name" value="Transferase(Phosphotransferase) domain 1"/>
    <property type="match status" value="1"/>
</dbReference>
<dbReference type="InterPro" id="IPR000719">
    <property type="entry name" value="Prot_kinase_dom"/>
</dbReference>
<dbReference type="PROSITE" id="PS50238">
    <property type="entry name" value="RHOGAP"/>
    <property type="match status" value="1"/>
</dbReference>
<dbReference type="SUPFAM" id="SSF56112">
    <property type="entry name" value="Protein kinase-like (PK-like)"/>
    <property type="match status" value="1"/>
</dbReference>
<dbReference type="GO" id="GO:0004672">
    <property type="term" value="F:protein kinase activity"/>
    <property type="evidence" value="ECO:0007669"/>
    <property type="project" value="InterPro"/>
</dbReference>
<dbReference type="PROSITE" id="PS50011">
    <property type="entry name" value="PROTEIN_KINASE_DOM"/>
    <property type="match status" value="1"/>
</dbReference>
<dbReference type="GO" id="GO:0005524">
    <property type="term" value="F:ATP binding"/>
    <property type="evidence" value="ECO:0007669"/>
    <property type="project" value="InterPro"/>
</dbReference>
<dbReference type="Pfam" id="PF00620">
    <property type="entry name" value="RhoGAP"/>
    <property type="match status" value="1"/>
</dbReference>
<dbReference type="Gene3D" id="3.30.200.20">
    <property type="entry name" value="Phosphorylase Kinase, domain 1"/>
    <property type="match status" value="1"/>
</dbReference>
<feature type="domain" description="Protein kinase" evidence="2">
    <location>
        <begin position="74"/>
        <end position="357"/>
    </location>
</feature>
<dbReference type="PANTHER" id="PTHR47367">
    <property type="entry name" value="AUXIN-REGULATED PROTEIN-LIKE"/>
    <property type="match status" value="1"/>
</dbReference>
<feature type="transmembrane region" description="Helical" evidence="1">
    <location>
        <begin position="7"/>
        <end position="26"/>
    </location>
</feature>
<dbReference type="Proteomes" id="UP001177003">
    <property type="component" value="Chromosome 8"/>
</dbReference>
<dbReference type="InterPro" id="IPR000198">
    <property type="entry name" value="RhoGAP_dom"/>
</dbReference>
<dbReference type="SMART" id="SM00324">
    <property type="entry name" value="RhoGAP"/>
    <property type="match status" value="1"/>
</dbReference>
<feature type="domain" description="Rho-GAP" evidence="3">
    <location>
        <begin position="512"/>
        <end position="742"/>
    </location>
</feature>
<dbReference type="CDD" id="cd00159">
    <property type="entry name" value="RhoGAP"/>
    <property type="match status" value="1"/>
</dbReference>
<keyword evidence="5" id="KW-1185">Reference proteome</keyword>
<gene>
    <name evidence="4" type="ORF">LSALG_LOCUS34702</name>
</gene>
<organism evidence="4 5">
    <name type="scientific">Lactuca saligna</name>
    <name type="common">Willowleaf lettuce</name>
    <dbReference type="NCBI Taxonomy" id="75948"/>
    <lineage>
        <taxon>Eukaryota</taxon>
        <taxon>Viridiplantae</taxon>
        <taxon>Streptophyta</taxon>
        <taxon>Embryophyta</taxon>
        <taxon>Tracheophyta</taxon>
        <taxon>Spermatophyta</taxon>
        <taxon>Magnoliopsida</taxon>
        <taxon>eudicotyledons</taxon>
        <taxon>Gunneridae</taxon>
        <taxon>Pentapetalae</taxon>
        <taxon>asterids</taxon>
        <taxon>campanulids</taxon>
        <taxon>Asterales</taxon>
        <taxon>Asteraceae</taxon>
        <taxon>Cichorioideae</taxon>
        <taxon>Cichorieae</taxon>
        <taxon>Lactucinae</taxon>
        <taxon>Lactuca</taxon>
    </lineage>
</organism>
<accession>A0AA35ZQA0</accession>
<dbReference type="AlphaFoldDB" id="A0AA35ZQA0"/>
<name>A0AA35ZQA0_LACSI</name>
<keyword evidence="1" id="KW-0812">Transmembrane</keyword>
<dbReference type="PANTHER" id="PTHR47367:SF1">
    <property type="entry name" value="OS07G0486500 PROTEIN"/>
    <property type="match status" value="1"/>
</dbReference>
<proteinExistence type="predicted"/>
<reference evidence="4" key="1">
    <citation type="submission" date="2023-04" db="EMBL/GenBank/DDBJ databases">
        <authorList>
            <person name="Vijverberg K."/>
            <person name="Xiong W."/>
            <person name="Schranz E."/>
        </authorList>
    </citation>
    <scope>NUCLEOTIDE SEQUENCE</scope>
</reference>
<evidence type="ECO:0000313" key="4">
    <source>
        <dbReference type="EMBL" id="CAI9295777.1"/>
    </source>
</evidence>
<protein>
    <recommendedName>
        <fullName evidence="6">Protein kinase domain-containing protein</fullName>
    </recommendedName>
</protein>
<dbReference type="InterPro" id="IPR001245">
    <property type="entry name" value="Ser-Thr/Tyr_kinase_cat_dom"/>
</dbReference>
<dbReference type="SUPFAM" id="SSF48350">
    <property type="entry name" value="GTPase activation domain, GAP"/>
    <property type="match status" value="1"/>
</dbReference>
<dbReference type="GO" id="GO:0007165">
    <property type="term" value="P:signal transduction"/>
    <property type="evidence" value="ECO:0007669"/>
    <property type="project" value="InterPro"/>
</dbReference>
<sequence>MEKGHKLILIATSSISLVVFIFLGLICVCRRKGSRNDESRDTESSFESSKEMEINGNLIRFNGGEDLTCADILDAPGEVIGKSKYGTLYKANLATNNSIVCLRFLRPTCTEKVQDLMPMVQLIGSIQHPNLVPLCGFYSGRRGEKLLVHPFYEMGNLAQFIKDEEDECHKWTVICRISMGIARGLDYLHTGFQKPIIHGNLKSKNIFLGQNHQPFVSDFGLHTFLKPDAAQEMLEEADIEGYKAPELMQMEETNEATDIYNFGVILLELLTGKEAVNKKGNPNQDSYLATSLRIAILDNRISDLYHPDILVDEDNGDGSLMNEERVLGLFTMAMNCCSPSPSLRPDIKQISVPQDSLREILVSINRKSEEISLMPSVVSPQWQEKASGFFSSSGIKLKEAGQSAGTFVGEVAKDAKGNVSEAAGKFGSVVKNRWSLFQQPSTRQAMQEKLVNAAATTSFFLRKGVSETKEKVVVGKTKVEEVAKKTAQKSKTLLTDIERWQKGVASTDVFGVPIEVTVQRQESSKPVPFLLIKCADYLVLSGLNSPDLFKSEGNKKAIQQLVSLYNQDLNAPLPENVNPIDVAALVKCYLASLPQPLITPDLHNEVRGARSSIPLMRSILKKLPTVNYMTLELITALLLRVSKKSLLNKMDAGSLAMEMAPIIMWQKGQPPETYKQFWNQPSKTQSNANLDSVQNYNEWDMLADESEDSDVSSAIPLDDGVRIDFSGIEVLQCLIEHHNAIFTDANETVWR</sequence>
<evidence type="ECO:0000259" key="2">
    <source>
        <dbReference type="PROSITE" id="PS50011"/>
    </source>
</evidence>
<keyword evidence="1" id="KW-0472">Membrane</keyword>
<evidence type="ECO:0000313" key="5">
    <source>
        <dbReference type="Proteomes" id="UP001177003"/>
    </source>
</evidence>
<evidence type="ECO:0008006" key="6">
    <source>
        <dbReference type="Google" id="ProtNLM"/>
    </source>
</evidence>
<evidence type="ECO:0000259" key="3">
    <source>
        <dbReference type="PROSITE" id="PS50238"/>
    </source>
</evidence>
<keyword evidence="1" id="KW-1133">Transmembrane helix</keyword>
<evidence type="ECO:0000256" key="1">
    <source>
        <dbReference type="SAM" id="Phobius"/>
    </source>
</evidence>
<dbReference type="EMBL" id="OX465084">
    <property type="protein sequence ID" value="CAI9295777.1"/>
    <property type="molecule type" value="Genomic_DNA"/>
</dbReference>
<dbReference type="Pfam" id="PF07714">
    <property type="entry name" value="PK_Tyr_Ser-Thr"/>
    <property type="match status" value="1"/>
</dbReference>
<dbReference type="Gene3D" id="1.10.555.10">
    <property type="entry name" value="Rho GTPase activation protein"/>
    <property type="match status" value="1"/>
</dbReference>
<dbReference type="InterPro" id="IPR008936">
    <property type="entry name" value="Rho_GTPase_activation_prot"/>
</dbReference>
<dbReference type="InterPro" id="IPR011009">
    <property type="entry name" value="Kinase-like_dom_sf"/>
</dbReference>